<protein>
    <submittedName>
        <fullName evidence="1">Uncharacterized protein</fullName>
    </submittedName>
</protein>
<accession>A0ABD1ZD87</accession>
<organism evidence="1 2">
    <name type="scientific">Riccia fluitans</name>
    <dbReference type="NCBI Taxonomy" id="41844"/>
    <lineage>
        <taxon>Eukaryota</taxon>
        <taxon>Viridiplantae</taxon>
        <taxon>Streptophyta</taxon>
        <taxon>Embryophyta</taxon>
        <taxon>Marchantiophyta</taxon>
        <taxon>Marchantiopsida</taxon>
        <taxon>Marchantiidae</taxon>
        <taxon>Marchantiales</taxon>
        <taxon>Ricciaceae</taxon>
        <taxon>Riccia</taxon>
    </lineage>
</organism>
<evidence type="ECO:0000313" key="1">
    <source>
        <dbReference type="EMBL" id="KAL2649411.1"/>
    </source>
</evidence>
<keyword evidence="2" id="KW-1185">Reference proteome</keyword>
<proteinExistence type="predicted"/>
<dbReference type="AlphaFoldDB" id="A0ABD1ZD87"/>
<dbReference type="Proteomes" id="UP001605036">
    <property type="component" value="Unassembled WGS sequence"/>
</dbReference>
<name>A0ABD1ZD87_9MARC</name>
<evidence type="ECO:0000313" key="2">
    <source>
        <dbReference type="Proteomes" id="UP001605036"/>
    </source>
</evidence>
<comment type="caution">
    <text evidence="1">The sequence shown here is derived from an EMBL/GenBank/DDBJ whole genome shotgun (WGS) entry which is preliminary data.</text>
</comment>
<reference evidence="1 2" key="1">
    <citation type="submission" date="2024-09" db="EMBL/GenBank/DDBJ databases">
        <title>Chromosome-scale assembly of Riccia fluitans.</title>
        <authorList>
            <person name="Paukszto L."/>
            <person name="Sawicki J."/>
            <person name="Karawczyk K."/>
            <person name="Piernik-Szablinska J."/>
            <person name="Szczecinska M."/>
            <person name="Mazdziarz M."/>
        </authorList>
    </citation>
    <scope>NUCLEOTIDE SEQUENCE [LARGE SCALE GENOMIC DNA]</scope>
    <source>
        <strain evidence="1">Rf_01</strain>
        <tissue evidence="1">Aerial parts of the thallus</tissue>
    </source>
</reference>
<dbReference type="EMBL" id="JBHFFA010000001">
    <property type="protein sequence ID" value="KAL2649411.1"/>
    <property type="molecule type" value="Genomic_DNA"/>
</dbReference>
<gene>
    <name evidence="1" type="ORF">R1flu_017539</name>
</gene>
<sequence>MKMNRNIHLYHLRGNEQSMISMDLIGFKEGDTLLSLHQKLEGIRIFESAFQFWDSRLGSPIHMKLEALIFVEDLEAWQEQVERLIIWQQKENKVDHEWRVRTWDEGESIVGVFECLECRCFLGRPDRGKEKAVVQNVFINYHNKHIGCEKHVANWRRCRNLPLNVGKKKTSEPQVNQRAKTDAACAIVEKVDGEELSQKKPFIVEGDVKRKPCYSWIFKV</sequence>